<reference evidence="2 3" key="1">
    <citation type="submission" date="2018-10" db="EMBL/GenBank/DDBJ databases">
        <authorList>
            <person name="Ekblom R."/>
            <person name="Jareborg N."/>
        </authorList>
    </citation>
    <scope>NUCLEOTIDE SEQUENCE [LARGE SCALE GENOMIC DNA]</scope>
    <source>
        <tissue evidence="2">Muscle</tissue>
    </source>
</reference>
<feature type="chain" id="PRO_5040936772" description="ATP synthase F0 subunit 8" evidence="1">
    <location>
        <begin position="23"/>
        <end position="40"/>
    </location>
</feature>
<name>A0A9X9LWZ2_GULGU</name>
<feature type="signal peptide" evidence="1">
    <location>
        <begin position="1"/>
        <end position="22"/>
    </location>
</feature>
<evidence type="ECO:0008006" key="4">
    <source>
        <dbReference type="Google" id="ProtNLM"/>
    </source>
</evidence>
<protein>
    <recommendedName>
        <fullName evidence="4">ATP synthase F0 subunit 8</fullName>
    </recommendedName>
</protein>
<keyword evidence="3" id="KW-1185">Reference proteome</keyword>
<accession>A0A9X9LWZ2</accession>
<dbReference type="Proteomes" id="UP000269945">
    <property type="component" value="Unassembled WGS sequence"/>
</dbReference>
<evidence type="ECO:0000256" key="1">
    <source>
        <dbReference type="SAM" id="SignalP"/>
    </source>
</evidence>
<sequence length="40" mass="4431">MVTIAVPSSLSLWMICVSFITGKPSTIWPPKSWPKVQQGE</sequence>
<organism evidence="2 3">
    <name type="scientific">Gulo gulo</name>
    <name type="common">Wolverine</name>
    <name type="synonym">Gluton</name>
    <dbReference type="NCBI Taxonomy" id="48420"/>
    <lineage>
        <taxon>Eukaryota</taxon>
        <taxon>Metazoa</taxon>
        <taxon>Chordata</taxon>
        <taxon>Craniata</taxon>
        <taxon>Vertebrata</taxon>
        <taxon>Euteleostomi</taxon>
        <taxon>Mammalia</taxon>
        <taxon>Eutheria</taxon>
        <taxon>Laurasiatheria</taxon>
        <taxon>Carnivora</taxon>
        <taxon>Caniformia</taxon>
        <taxon>Musteloidea</taxon>
        <taxon>Mustelidae</taxon>
        <taxon>Guloninae</taxon>
        <taxon>Gulo</taxon>
    </lineage>
</organism>
<evidence type="ECO:0000313" key="3">
    <source>
        <dbReference type="Proteomes" id="UP000269945"/>
    </source>
</evidence>
<gene>
    <name evidence="2" type="ORF">BN2614_LOCUS5</name>
</gene>
<proteinExistence type="predicted"/>
<evidence type="ECO:0000313" key="2">
    <source>
        <dbReference type="EMBL" id="VCW98388.1"/>
    </source>
</evidence>
<dbReference type="AlphaFoldDB" id="A0A9X9LWZ2"/>
<dbReference type="EMBL" id="CYRY02025395">
    <property type="protein sequence ID" value="VCW98388.1"/>
    <property type="molecule type" value="Genomic_DNA"/>
</dbReference>
<keyword evidence="1" id="KW-0732">Signal</keyword>
<comment type="caution">
    <text evidence="2">The sequence shown here is derived from an EMBL/GenBank/DDBJ whole genome shotgun (WGS) entry which is preliminary data.</text>
</comment>